<organism evidence="1 2">
    <name type="scientific">Corynebacterium cystitidis DSM 20524</name>
    <dbReference type="NCBI Taxonomy" id="1121357"/>
    <lineage>
        <taxon>Bacteria</taxon>
        <taxon>Bacillati</taxon>
        <taxon>Actinomycetota</taxon>
        <taxon>Actinomycetes</taxon>
        <taxon>Mycobacteriales</taxon>
        <taxon>Corynebacteriaceae</taxon>
        <taxon>Corynebacterium</taxon>
    </lineage>
</organism>
<dbReference type="EMBL" id="FOGQ01000001">
    <property type="protein sequence ID" value="SER49289.1"/>
    <property type="molecule type" value="Genomic_DNA"/>
</dbReference>
<dbReference type="RefSeq" id="WP_092255345.1">
    <property type="nucleotide sequence ID" value="NZ_CP047199.1"/>
</dbReference>
<dbReference type="Proteomes" id="UP000198929">
    <property type="component" value="Unassembled WGS sequence"/>
</dbReference>
<evidence type="ECO:0000313" key="1">
    <source>
        <dbReference type="EMBL" id="SER49289.1"/>
    </source>
</evidence>
<accession>A0A1H9PNA2</accession>
<evidence type="ECO:0000313" key="2">
    <source>
        <dbReference type="Proteomes" id="UP000198929"/>
    </source>
</evidence>
<dbReference type="AlphaFoldDB" id="A0A1H9PNA2"/>
<protein>
    <recommendedName>
        <fullName evidence="3">SatD family (SatD)</fullName>
    </recommendedName>
</protein>
<keyword evidence="2" id="KW-1185">Reference proteome</keyword>
<proteinExistence type="predicted"/>
<dbReference type="STRING" id="1121357.SAMN05661109_00396"/>
<reference evidence="2" key="1">
    <citation type="submission" date="2016-10" db="EMBL/GenBank/DDBJ databases">
        <authorList>
            <person name="Varghese N."/>
            <person name="Submissions S."/>
        </authorList>
    </citation>
    <scope>NUCLEOTIDE SEQUENCE [LARGE SCALE GENOMIC DNA]</scope>
    <source>
        <strain evidence="2">DSM 20524</strain>
    </source>
</reference>
<evidence type="ECO:0008006" key="3">
    <source>
        <dbReference type="Google" id="ProtNLM"/>
    </source>
</evidence>
<sequence length="190" mass="20224">MIAVHARYRGRESRRAELVRRSAEALSTLPGVGTFEHVGVEDIRAHVQGPVETCDLIMALLSDANWAIGLGITDHGPATFAATAAVGTRPAQVRVVVDSVRESSDADDIAATFALVAHVLAKRTVEGREATSLVRRGLNQNEAAQQLGISKQAMSQRLQAAGWQAEQAGWHLAVNLITRATTPASAQGEE</sequence>
<gene>
    <name evidence="1" type="ORF">SAMN05661109_00396</name>
</gene>
<name>A0A1H9PNA2_9CORY</name>